<feature type="compositionally biased region" description="Low complexity" evidence="1">
    <location>
        <begin position="1456"/>
        <end position="1466"/>
    </location>
</feature>
<organism evidence="2 3">
    <name type="scientific">Leishmania lindenbergi</name>
    <dbReference type="NCBI Taxonomy" id="651832"/>
    <lineage>
        <taxon>Eukaryota</taxon>
        <taxon>Discoba</taxon>
        <taxon>Euglenozoa</taxon>
        <taxon>Kinetoplastea</taxon>
        <taxon>Metakinetoplastina</taxon>
        <taxon>Trypanosomatida</taxon>
        <taxon>Trypanosomatidae</taxon>
        <taxon>Leishmaniinae</taxon>
        <taxon>Leishmania</taxon>
    </lineage>
</organism>
<comment type="caution">
    <text evidence="2">The sequence shown here is derived from an EMBL/GenBank/DDBJ whole genome shotgun (WGS) entry which is preliminary data.</text>
</comment>
<keyword evidence="3" id="KW-1185">Reference proteome</keyword>
<feature type="compositionally biased region" description="Low complexity" evidence="1">
    <location>
        <begin position="70"/>
        <end position="83"/>
    </location>
</feature>
<sequence>MQAHTSVVRNGTEDSCGRAVDTDGGDSNTLGDVSAPYYPPSRPTPPTVIEDANRHEDSSHPKSRDEKVGSNTEAAESAVATVENSRREGSYSAMKSATLPPSVVRVQSGADTTSLIPSYRTIEKGGAAVSPGAAHDRVDAPPFLFTPERMPPSFRERALSPLVRGSAAVHVQAGALAEEAGQRVTHTDTGTINAAPSSRQSVPLWKHGLYDAQQLTPPSHSESLAGSRSPNRRVSHNEVCLEQRAPATASALRDAERHPISMNAAVPLSWRSHSPSRTEPALGPDIATSTAVDAAVMLTSEGVTDEERLTPSVSASLYVKEQVPIPGPSSSPLHDSGSLVNSPGTSVSALARFGKSPSCASPVSTAFLLATTLPWASSTATVTPVVPPHSPTALSMSSVPTLSPLATSPPSWSTSTLVLPSLAHPRPLQVPPAPLPQHQPQHPVFSSAKMASPVSATEEGEGKSGSVGEELLSWYGNPHTPVGDPENDSTDFFSAPGQLFAALCSPLLSKYSVGNGDLSAFGSPAAAGLTARPNSPSLLPEAPLLTAGTSLAHPLGQPPASLPPILSTAPAASSTSLSLLSPISALSGSFSSGSGRNDSSGGTGGGGTSAGGAHDFRSPFTLRTPLASVVTPEVHHHQPHHPPMVLPHPCFFHRPAFLSLVTPPSPQQSPTQENLFSLPPNPPQQQQQQQMPPDRSPACNSMTSIPSLSLSFYPIASPPTLSLSATATGHGPLPASSLLFMQGGSVAVATPMSPASTHGTTGGSPTTATAPSSAYRSLVIVPWSGKSSSPSWARRAHRSLLTLFSSTPGLPSPSWPLPGQVASALSSSSTGSVAVLHKEEDRRDALIPNTSSLQFVLGTPRSFLAKEAGSVETAAWTLSSGAAGSNAVAARDDPQPQDQLQHHSHRRLLTALHLSMRGVAAQPPVRPQAWHVWKASVAAEVRSVDKEQSVSIASPADSPVALQPLRQSYEREVPRGVVEVFGASDMGRKGDSDGGEANTLHRGKETCDADYGEKEVAASEDKREAHRTLSRSCRSQNSIVARSTTVAAAAVATTAATVFPGRLLQLPSFAVLSHGKTSAAATAVTAAETETSPQTQPTSHMPLPSTSSASFAARGEGTRGSGAAPSLVERLFVSSTSFVPPRSPSYRKTPVRAADSRSQNTCCATQLCATAPKTLFNSQTDATSHNGNNSRGGRRRGSPMRNSSRCRHTSSVTIIGVSESESLAMPVRDATSSTPGPTPAGAASWGAASASTRAAHGRETPTSSAAASPLAELLPSPPFGGIGSSVSYRLSSGCDGDIPTPDMAAAAAAAVLRLHRQRPNPTPPLSTALASSPERSAATQSLEGDGEAEGNASMLTAELSTSLPYDGNKTSRRLFHRTPSSLARAVAVALRRPSLAEDTFSGGVPLHNPSPSIPSLLISSMHPSPVTATAPATATSLGEFSAKLLQRVQEGETAEADGAAAEGGPEVLKQQRGEQEKLRSGGWGVKQHNGKSPSLNAALLPFSPTAVLAAPKPPSKDKMALSTTTTPASRRHCHRRRASPPNTPPATSASGTTAADADGSASEGDG</sequence>
<gene>
    <name evidence="2" type="ORF">Q4I31_000810</name>
</gene>
<feature type="region of interest" description="Disordered" evidence="1">
    <location>
        <begin position="984"/>
        <end position="1006"/>
    </location>
</feature>
<evidence type="ECO:0000256" key="1">
    <source>
        <dbReference type="SAM" id="MobiDB-lite"/>
    </source>
</evidence>
<feature type="region of interest" description="Disordered" evidence="1">
    <location>
        <begin position="588"/>
        <end position="618"/>
    </location>
</feature>
<feature type="compositionally biased region" description="Low complexity" evidence="1">
    <location>
        <begin position="684"/>
        <end position="693"/>
    </location>
</feature>
<evidence type="ECO:0000313" key="3">
    <source>
        <dbReference type="Proteomes" id="UP001500131"/>
    </source>
</evidence>
<feature type="compositionally biased region" description="Polar residues" evidence="1">
    <location>
        <begin position="214"/>
        <end position="229"/>
    </location>
</feature>
<feature type="region of interest" description="Disordered" evidence="1">
    <location>
        <begin position="428"/>
        <end position="490"/>
    </location>
</feature>
<feature type="compositionally biased region" description="Basic and acidic residues" evidence="1">
    <location>
        <begin position="1469"/>
        <end position="1479"/>
    </location>
</feature>
<evidence type="ECO:0000313" key="2">
    <source>
        <dbReference type="EMBL" id="KAL0513640.1"/>
    </source>
</evidence>
<feature type="compositionally biased region" description="Gly residues" evidence="1">
    <location>
        <begin position="601"/>
        <end position="610"/>
    </location>
</feature>
<feature type="region of interest" description="Disordered" evidence="1">
    <location>
        <begin position="1449"/>
        <end position="1566"/>
    </location>
</feature>
<feature type="compositionally biased region" description="Low complexity" evidence="1">
    <location>
        <begin position="1545"/>
        <end position="1566"/>
    </location>
</feature>
<feature type="compositionally biased region" description="Low complexity" evidence="1">
    <location>
        <begin position="1083"/>
        <end position="1092"/>
    </location>
</feature>
<dbReference type="Proteomes" id="UP001500131">
    <property type="component" value="Unassembled WGS sequence"/>
</dbReference>
<feature type="region of interest" description="Disordered" evidence="1">
    <location>
        <begin position="661"/>
        <end position="700"/>
    </location>
</feature>
<feature type="compositionally biased region" description="Low complexity" evidence="1">
    <location>
        <begin position="588"/>
        <end position="600"/>
    </location>
</feature>
<feature type="region of interest" description="Disordered" evidence="1">
    <location>
        <begin position="1317"/>
        <end position="1349"/>
    </location>
</feature>
<feature type="compositionally biased region" description="Basic and acidic residues" evidence="1">
    <location>
        <begin position="51"/>
        <end position="68"/>
    </location>
</feature>
<dbReference type="EMBL" id="JBAMZK010000004">
    <property type="protein sequence ID" value="KAL0513640.1"/>
    <property type="molecule type" value="Genomic_DNA"/>
</dbReference>
<protein>
    <recommendedName>
        <fullName evidence="4">Protein kinase</fullName>
    </recommendedName>
</protein>
<feature type="region of interest" description="Disordered" evidence="1">
    <location>
        <begin position="214"/>
        <end position="235"/>
    </location>
</feature>
<name>A0AAW3AXI6_9TRYP</name>
<feature type="compositionally biased region" description="Basic residues" evidence="1">
    <location>
        <begin position="1192"/>
        <end position="1208"/>
    </location>
</feature>
<feature type="compositionally biased region" description="Low complexity" evidence="1">
    <location>
        <begin position="1230"/>
        <end position="1271"/>
    </location>
</feature>
<feature type="region of interest" description="Disordered" evidence="1">
    <location>
        <begin position="1178"/>
        <end position="1271"/>
    </location>
</feature>
<feature type="region of interest" description="Disordered" evidence="1">
    <location>
        <begin position="1"/>
        <end position="94"/>
    </location>
</feature>
<evidence type="ECO:0008006" key="4">
    <source>
        <dbReference type="Google" id="ProtNLM"/>
    </source>
</evidence>
<feature type="region of interest" description="Disordered" evidence="1">
    <location>
        <begin position="1083"/>
        <end position="1123"/>
    </location>
</feature>
<feature type="compositionally biased region" description="Pro residues" evidence="1">
    <location>
        <begin position="37"/>
        <end position="46"/>
    </location>
</feature>
<feature type="compositionally biased region" description="Polar residues" evidence="1">
    <location>
        <begin position="1328"/>
        <end position="1342"/>
    </location>
</feature>
<feature type="compositionally biased region" description="Pro residues" evidence="1">
    <location>
        <begin position="428"/>
        <end position="437"/>
    </location>
</feature>
<proteinExistence type="predicted"/>
<reference evidence="2 3" key="1">
    <citation type="submission" date="2024-02" db="EMBL/GenBank/DDBJ databases">
        <title>FIRST GENOME SEQUENCES OF Leishmania (Viannia) shawi, Leishmania (Viannia) lindenbergi AND Leishmania (Viannia) utingensis.</title>
        <authorList>
            <person name="Resadore F."/>
            <person name="Custodio M.G.F."/>
            <person name="Boite M.C."/>
            <person name="Cupolillo E."/>
            <person name="Ferreira G.E.M."/>
        </authorList>
    </citation>
    <scope>NUCLEOTIDE SEQUENCE [LARGE SCALE GENOMIC DNA]</scope>
    <source>
        <strain evidence="2 3">MHOM/BR/1966/M15733</strain>
    </source>
</reference>
<feature type="compositionally biased region" description="Basic residues" evidence="1">
    <location>
        <begin position="1529"/>
        <end position="1538"/>
    </location>
</feature>
<accession>A0AAW3AXI6</accession>
<feature type="compositionally biased region" description="Polar residues" evidence="1">
    <location>
        <begin position="1093"/>
        <end position="1110"/>
    </location>
</feature>